<evidence type="ECO:0000256" key="1">
    <source>
        <dbReference type="ARBA" id="ARBA00009518"/>
    </source>
</evidence>
<dbReference type="GO" id="GO:0005737">
    <property type="term" value="C:cytoplasm"/>
    <property type="evidence" value="ECO:0007669"/>
    <property type="project" value="UniProtKB-SubCell"/>
</dbReference>
<dbReference type="Pfam" id="PF02075">
    <property type="entry name" value="RuvC"/>
    <property type="match status" value="1"/>
</dbReference>
<evidence type="ECO:0000256" key="2">
    <source>
        <dbReference type="ARBA" id="ARBA00022490"/>
    </source>
</evidence>
<evidence type="ECO:0000256" key="13">
    <source>
        <dbReference type="HAMAP-Rule" id="MF_00034"/>
    </source>
</evidence>
<keyword evidence="6 13" id="KW-0227">DNA damage</keyword>
<evidence type="ECO:0000256" key="11">
    <source>
        <dbReference type="ARBA" id="ARBA00023204"/>
    </source>
</evidence>
<feature type="active site" evidence="13">
    <location>
        <position position="67"/>
    </location>
</feature>
<dbReference type="AlphaFoldDB" id="A0A937W0H6"/>
<dbReference type="InterPro" id="IPR036397">
    <property type="entry name" value="RNaseH_sf"/>
</dbReference>
<evidence type="ECO:0000256" key="6">
    <source>
        <dbReference type="ARBA" id="ARBA00022763"/>
    </source>
</evidence>
<dbReference type="GO" id="GO:0048476">
    <property type="term" value="C:Holliday junction resolvase complex"/>
    <property type="evidence" value="ECO:0007669"/>
    <property type="project" value="UniProtKB-UniRule"/>
</dbReference>
<dbReference type="PANTHER" id="PTHR30194:SF3">
    <property type="entry name" value="CROSSOVER JUNCTION ENDODEOXYRIBONUCLEASE RUVC"/>
    <property type="match status" value="1"/>
</dbReference>
<name>A0A937W0H6_UNCTE</name>
<dbReference type="GO" id="GO:0006310">
    <property type="term" value="P:DNA recombination"/>
    <property type="evidence" value="ECO:0007669"/>
    <property type="project" value="UniProtKB-UniRule"/>
</dbReference>
<keyword evidence="3 13" id="KW-0540">Nuclease</keyword>
<protein>
    <recommendedName>
        <fullName evidence="13 14">Crossover junction endodeoxyribonuclease RuvC</fullName>
        <ecNumber evidence="13 14">3.1.21.10</ecNumber>
    </recommendedName>
    <alternativeName>
        <fullName evidence="13">Holliday junction nuclease RuvC</fullName>
    </alternativeName>
    <alternativeName>
        <fullName evidence="13">Holliday junction resolvase RuvC</fullName>
    </alternativeName>
</protein>
<keyword evidence="8 13" id="KW-0460">Magnesium</keyword>
<dbReference type="FunFam" id="3.30.420.10:FF:000002">
    <property type="entry name" value="Crossover junction endodeoxyribonuclease RuvC"/>
    <property type="match status" value="1"/>
</dbReference>
<dbReference type="NCBIfam" id="NF000711">
    <property type="entry name" value="PRK00039.2-1"/>
    <property type="match status" value="1"/>
</dbReference>
<dbReference type="InterPro" id="IPR020563">
    <property type="entry name" value="X-over_junc_endoDNase_Mg_BS"/>
</dbReference>
<comment type="similarity">
    <text evidence="1 13">Belongs to the RuvC family.</text>
</comment>
<keyword evidence="7 13" id="KW-0378">Hydrolase</keyword>
<dbReference type="NCBIfam" id="TIGR00228">
    <property type="entry name" value="ruvC"/>
    <property type="match status" value="1"/>
</dbReference>
<evidence type="ECO:0000256" key="9">
    <source>
        <dbReference type="ARBA" id="ARBA00023125"/>
    </source>
</evidence>
<feature type="binding site" evidence="13">
    <location>
        <position position="140"/>
    </location>
    <ligand>
        <name>Mg(2+)</name>
        <dbReference type="ChEBI" id="CHEBI:18420"/>
        <label>1</label>
    </ligand>
</feature>
<comment type="cofactor">
    <cofactor evidence="13">
        <name>Mg(2+)</name>
        <dbReference type="ChEBI" id="CHEBI:18420"/>
    </cofactor>
    <text evidence="13">Binds 2 Mg(2+) ion per subunit.</text>
</comment>
<keyword evidence="11 13" id="KW-0234">DNA repair</keyword>
<keyword evidence="10 13" id="KW-0233">DNA recombination</keyword>
<feature type="active site" evidence="13">
    <location>
        <position position="140"/>
    </location>
</feature>
<proteinExistence type="inferred from homology"/>
<evidence type="ECO:0000256" key="4">
    <source>
        <dbReference type="ARBA" id="ARBA00022723"/>
    </source>
</evidence>
<evidence type="ECO:0000256" key="10">
    <source>
        <dbReference type="ARBA" id="ARBA00023172"/>
    </source>
</evidence>
<dbReference type="Gene3D" id="3.30.420.10">
    <property type="entry name" value="Ribonuclease H-like superfamily/Ribonuclease H"/>
    <property type="match status" value="1"/>
</dbReference>
<dbReference type="Proteomes" id="UP000712673">
    <property type="component" value="Unassembled WGS sequence"/>
</dbReference>
<comment type="caution">
    <text evidence="15">The sequence shown here is derived from an EMBL/GenBank/DDBJ whole genome shotgun (WGS) entry which is preliminary data.</text>
</comment>
<dbReference type="InterPro" id="IPR002176">
    <property type="entry name" value="X-over_junc_endoDNase_RuvC"/>
</dbReference>
<organism evidence="15 16">
    <name type="scientific">Tectimicrobiota bacterium</name>
    <dbReference type="NCBI Taxonomy" id="2528274"/>
    <lineage>
        <taxon>Bacteria</taxon>
        <taxon>Pseudomonadati</taxon>
        <taxon>Nitrospinota/Tectimicrobiota group</taxon>
        <taxon>Candidatus Tectimicrobiota</taxon>
    </lineage>
</organism>
<dbReference type="EC" id="3.1.21.10" evidence="13 14"/>
<evidence type="ECO:0000256" key="3">
    <source>
        <dbReference type="ARBA" id="ARBA00022722"/>
    </source>
</evidence>
<evidence type="ECO:0000256" key="14">
    <source>
        <dbReference type="NCBIfam" id="TIGR00228"/>
    </source>
</evidence>
<gene>
    <name evidence="13 15" type="primary">ruvC</name>
    <name evidence="15" type="ORF">FJZ47_04015</name>
</gene>
<dbReference type="PROSITE" id="PS01321">
    <property type="entry name" value="RUVC"/>
    <property type="match status" value="1"/>
</dbReference>
<dbReference type="GO" id="GO:0006281">
    <property type="term" value="P:DNA repair"/>
    <property type="evidence" value="ECO:0007669"/>
    <property type="project" value="UniProtKB-UniRule"/>
</dbReference>
<dbReference type="GO" id="GO:0000287">
    <property type="term" value="F:magnesium ion binding"/>
    <property type="evidence" value="ECO:0007669"/>
    <property type="project" value="UniProtKB-UniRule"/>
</dbReference>
<dbReference type="CDD" id="cd16962">
    <property type="entry name" value="RuvC"/>
    <property type="match status" value="1"/>
</dbReference>
<evidence type="ECO:0000256" key="5">
    <source>
        <dbReference type="ARBA" id="ARBA00022759"/>
    </source>
</evidence>
<keyword evidence="4 13" id="KW-0479">Metal-binding</keyword>
<dbReference type="HAMAP" id="MF_00034">
    <property type="entry name" value="RuvC"/>
    <property type="match status" value="1"/>
</dbReference>
<dbReference type="PANTHER" id="PTHR30194">
    <property type="entry name" value="CROSSOVER JUNCTION ENDODEOXYRIBONUCLEASE RUVC"/>
    <property type="match status" value="1"/>
</dbReference>
<accession>A0A937W0H6</accession>
<evidence type="ECO:0000256" key="7">
    <source>
        <dbReference type="ARBA" id="ARBA00022801"/>
    </source>
</evidence>
<dbReference type="GO" id="GO:0003677">
    <property type="term" value="F:DNA binding"/>
    <property type="evidence" value="ECO:0007669"/>
    <property type="project" value="UniProtKB-KW"/>
</dbReference>
<dbReference type="EMBL" id="VGLS01000076">
    <property type="protein sequence ID" value="MBM3222956.1"/>
    <property type="molecule type" value="Genomic_DNA"/>
</dbReference>
<keyword evidence="9 13" id="KW-0238">DNA-binding</keyword>
<dbReference type="PRINTS" id="PR00696">
    <property type="entry name" value="RSOLVASERUVC"/>
</dbReference>
<evidence type="ECO:0000256" key="8">
    <source>
        <dbReference type="ARBA" id="ARBA00022842"/>
    </source>
</evidence>
<dbReference type="GO" id="GO:0008821">
    <property type="term" value="F:crossover junction DNA endonuclease activity"/>
    <property type="evidence" value="ECO:0007669"/>
    <property type="project" value="UniProtKB-UniRule"/>
</dbReference>
<comment type="subunit">
    <text evidence="13">Homodimer which binds Holliday junction (HJ) DNA. The HJ becomes 2-fold symmetrical on binding to RuvC with unstacked arms; it has a different conformation from HJ DNA in complex with RuvA. In the full resolvosome a probable DNA-RuvA(4)-RuvB(12)-RuvC(2) complex forms which resolves the HJ.</text>
</comment>
<evidence type="ECO:0000313" key="16">
    <source>
        <dbReference type="Proteomes" id="UP000712673"/>
    </source>
</evidence>
<evidence type="ECO:0000313" key="15">
    <source>
        <dbReference type="EMBL" id="MBM3222956.1"/>
    </source>
</evidence>
<comment type="subcellular location">
    <subcellularLocation>
        <location evidence="13">Cytoplasm</location>
    </subcellularLocation>
</comment>
<comment type="function">
    <text evidence="13">The RuvA-RuvB-RuvC complex processes Holliday junction (HJ) DNA during genetic recombination and DNA repair. Endonuclease that resolves HJ intermediates. Cleaves cruciform DNA by making single-stranded nicks across the HJ at symmetrical positions within the homologous arms, yielding a 5'-phosphate and a 3'-hydroxyl group; requires a central core of homology in the junction. The consensus cleavage sequence is 5'-(A/T)TT(C/G)-3'. Cleavage occurs on the 3'-side of the TT dinucleotide at the point of strand exchange. HJ branch migration catalyzed by RuvA-RuvB allows RuvC to scan DNA until it finds its consensus sequence, where it cleaves and resolves the cruciform DNA.</text>
</comment>
<comment type="catalytic activity">
    <reaction evidence="12 13">
        <text>Endonucleolytic cleavage at a junction such as a reciprocal single-stranded crossover between two homologous DNA duplexes (Holliday junction).</text>
        <dbReference type="EC" id="3.1.21.10"/>
    </reaction>
</comment>
<dbReference type="SUPFAM" id="SSF53098">
    <property type="entry name" value="Ribonuclease H-like"/>
    <property type="match status" value="1"/>
</dbReference>
<feature type="active site" evidence="13">
    <location>
        <position position="7"/>
    </location>
</feature>
<keyword evidence="5 13" id="KW-0255">Endonuclease</keyword>
<feature type="binding site" evidence="13">
    <location>
        <position position="67"/>
    </location>
    <ligand>
        <name>Mg(2+)</name>
        <dbReference type="ChEBI" id="CHEBI:18420"/>
        <label>2</label>
    </ligand>
</feature>
<feature type="binding site" evidence="13">
    <location>
        <position position="7"/>
    </location>
    <ligand>
        <name>Mg(2+)</name>
        <dbReference type="ChEBI" id="CHEBI:18420"/>
        <label>1</label>
    </ligand>
</feature>
<keyword evidence="2 13" id="KW-0963">Cytoplasm</keyword>
<reference evidence="15" key="1">
    <citation type="submission" date="2019-03" db="EMBL/GenBank/DDBJ databases">
        <title>Lake Tanganyika Metagenome-Assembled Genomes (MAGs).</title>
        <authorList>
            <person name="Tran P."/>
        </authorList>
    </citation>
    <scope>NUCLEOTIDE SEQUENCE</scope>
    <source>
        <strain evidence="15">K_DeepCast_65m_m2_066</strain>
    </source>
</reference>
<dbReference type="InterPro" id="IPR012337">
    <property type="entry name" value="RNaseH-like_sf"/>
</dbReference>
<evidence type="ECO:0000256" key="12">
    <source>
        <dbReference type="ARBA" id="ARBA00029354"/>
    </source>
</evidence>
<sequence>MRILGIDPGSVTTGFGVVEDAPGGLHALTWGAVRTTASHPLPERLKRIYDALSETLRTWAPEAVAVERVFFADNPKTALVLGHARGVALLTVANAALPLVEYSALEIKQAVVGYGRADKTQVQQMVRALLRLDTLPQPADAADALAAAICHAHTHKFRRKVSP</sequence>